<evidence type="ECO:0000313" key="2">
    <source>
        <dbReference type="Proteomes" id="UP001382455"/>
    </source>
</evidence>
<proteinExistence type="predicted"/>
<organism evidence="1 2">
    <name type="scientific">Pseudoalteromonas spongiae</name>
    <dbReference type="NCBI Taxonomy" id="298657"/>
    <lineage>
        <taxon>Bacteria</taxon>
        <taxon>Pseudomonadati</taxon>
        <taxon>Pseudomonadota</taxon>
        <taxon>Gammaproteobacteria</taxon>
        <taxon>Alteromonadales</taxon>
        <taxon>Pseudoalteromonadaceae</taxon>
        <taxon>Pseudoalteromonas</taxon>
    </lineage>
</organism>
<dbReference type="RefSeq" id="WP_336434313.1">
    <property type="nucleotide sequence ID" value="NZ_JBAWKS010000001.1"/>
</dbReference>
<dbReference type="EMBL" id="JBAWKS010000001">
    <property type="protein sequence ID" value="MEI4548306.1"/>
    <property type="molecule type" value="Genomic_DNA"/>
</dbReference>
<comment type="caution">
    <text evidence="1">The sequence shown here is derived from an EMBL/GenBank/DDBJ whole genome shotgun (WGS) entry which is preliminary data.</text>
</comment>
<sequence>MKLIKISPIIALSTLLFGCQSNDFNPESKISTITDAETKLQKAIEDKSCDASYQCRVISYGERACGGPSRFDIYSIKTSKQEDIEFLATEITSFEQAYNQKNKAFSSCEHNPAPQTLCLNKKCEVIKRE</sequence>
<protein>
    <recommendedName>
        <fullName evidence="3">DUF4189 domain-containing protein</fullName>
    </recommendedName>
</protein>
<accession>A0ABU8EPY6</accession>
<gene>
    <name evidence="1" type="ORF">WAE96_01120</name>
</gene>
<dbReference type="PROSITE" id="PS51257">
    <property type="entry name" value="PROKAR_LIPOPROTEIN"/>
    <property type="match status" value="1"/>
</dbReference>
<dbReference type="Proteomes" id="UP001382455">
    <property type="component" value="Unassembled WGS sequence"/>
</dbReference>
<evidence type="ECO:0000313" key="1">
    <source>
        <dbReference type="EMBL" id="MEI4548306.1"/>
    </source>
</evidence>
<keyword evidence="2" id="KW-1185">Reference proteome</keyword>
<evidence type="ECO:0008006" key="3">
    <source>
        <dbReference type="Google" id="ProtNLM"/>
    </source>
</evidence>
<reference evidence="1 2" key="1">
    <citation type="submission" date="2023-12" db="EMBL/GenBank/DDBJ databases">
        <title>Friends and Foes: Symbiotic and Algicidal bacterial influence on Karenia brevis blooms.</title>
        <authorList>
            <person name="Fei C."/>
            <person name="Mohamed A.R."/>
            <person name="Booker A."/>
            <person name="Arshad M."/>
            <person name="Klass S."/>
            <person name="Ahn S."/>
            <person name="Gilbert P.M."/>
            <person name="Heil C.A."/>
            <person name="Martinez J.M."/>
            <person name="Amin S.A."/>
        </authorList>
    </citation>
    <scope>NUCLEOTIDE SEQUENCE [LARGE SCALE GENOMIC DNA]</scope>
    <source>
        <strain evidence="1 2">CE15</strain>
    </source>
</reference>
<name>A0ABU8EPY6_9GAMM</name>